<evidence type="ECO:0000256" key="1">
    <source>
        <dbReference type="SAM" id="MobiDB-lite"/>
    </source>
</evidence>
<keyword evidence="3" id="KW-1185">Reference proteome</keyword>
<gene>
    <name evidence="2" type="ORF">SK128_012552</name>
</gene>
<proteinExistence type="predicted"/>
<dbReference type="AlphaFoldDB" id="A0AAN9A6X2"/>
<organism evidence="2 3">
    <name type="scientific">Halocaridina rubra</name>
    <name type="common">Hawaiian red shrimp</name>
    <dbReference type="NCBI Taxonomy" id="373956"/>
    <lineage>
        <taxon>Eukaryota</taxon>
        <taxon>Metazoa</taxon>
        <taxon>Ecdysozoa</taxon>
        <taxon>Arthropoda</taxon>
        <taxon>Crustacea</taxon>
        <taxon>Multicrustacea</taxon>
        <taxon>Malacostraca</taxon>
        <taxon>Eumalacostraca</taxon>
        <taxon>Eucarida</taxon>
        <taxon>Decapoda</taxon>
        <taxon>Pleocyemata</taxon>
        <taxon>Caridea</taxon>
        <taxon>Atyoidea</taxon>
        <taxon>Atyidae</taxon>
        <taxon>Halocaridina</taxon>
    </lineage>
</organism>
<name>A0AAN9A6X2_HALRR</name>
<feature type="compositionally biased region" description="Basic and acidic residues" evidence="1">
    <location>
        <begin position="1"/>
        <end position="20"/>
    </location>
</feature>
<reference evidence="2 3" key="1">
    <citation type="submission" date="2023-11" db="EMBL/GenBank/DDBJ databases">
        <title>Halocaridina rubra genome assembly.</title>
        <authorList>
            <person name="Smith C."/>
        </authorList>
    </citation>
    <scope>NUCLEOTIDE SEQUENCE [LARGE SCALE GENOMIC DNA]</scope>
    <source>
        <strain evidence="2">EP-1</strain>
        <tissue evidence="2">Whole</tissue>
    </source>
</reference>
<evidence type="ECO:0000313" key="2">
    <source>
        <dbReference type="EMBL" id="KAK7076404.1"/>
    </source>
</evidence>
<dbReference type="Proteomes" id="UP001381693">
    <property type="component" value="Unassembled WGS sequence"/>
</dbReference>
<feature type="non-terminal residue" evidence="2">
    <location>
        <position position="1"/>
    </location>
</feature>
<comment type="caution">
    <text evidence="2">The sequence shown here is derived from an EMBL/GenBank/DDBJ whole genome shotgun (WGS) entry which is preliminary data.</text>
</comment>
<evidence type="ECO:0000313" key="3">
    <source>
        <dbReference type="Proteomes" id="UP001381693"/>
    </source>
</evidence>
<dbReference type="EMBL" id="JAXCGZ010009682">
    <property type="protein sequence ID" value="KAK7076404.1"/>
    <property type="molecule type" value="Genomic_DNA"/>
</dbReference>
<sequence>SIREKLRNNARKEKLKKGEISEQGNSSTSCKSVGEEITVFITGKPYGDDDESTNVDGLNNDDASDNLRIVLADPLDQDFSLSIDTVSSSS</sequence>
<protein>
    <submittedName>
        <fullName evidence="2">Uncharacterized protein</fullName>
    </submittedName>
</protein>
<accession>A0AAN9A6X2</accession>
<feature type="region of interest" description="Disordered" evidence="1">
    <location>
        <begin position="1"/>
        <end position="29"/>
    </location>
</feature>